<proteinExistence type="predicted"/>
<evidence type="ECO:0000256" key="1">
    <source>
        <dbReference type="SAM" id="MobiDB-lite"/>
    </source>
</evidence>
<feature type="compositionally biased region" description="Acidic residues" evidence="1">
    <location>
        <begin position="17"/>
        <end position="32"/>
    </location>
</feature>
<keyword evidence="3" id="KW-1185">Reference proteome</keyword>
<protein>
    <submittedName>
        <fullName evidence="2">Uncharacterized protein</fullName>
    </submittedName>
</protein>
<gene>
    <name evidence="2" type="ORF">HZH68_005952</name>
</gene>
<dbReference type="AlphaFoldDB" id="A0A834KH78"/>
<accession>A0A834KH78</accession>
<organism evidence="2 3">
    <name type="scientific">Vespula germanica</name>
    <name type="common">German yellow jacket</name>
    <name type="synonym">Paravespula germanica</name>
    <dbReference type="NCBI Taxonomy" id="30212"/>
    <lineage>
        <taxon>Eukaryota</taxon>
        <taxon>Metazoa</taxon>
        <taxon>Ecdysozoa</taxon>
        <taxon>Arthropoda</taxon>
        <taxon>Hexapoda</taxon>
        <taxon>Insecta</taxon>
        <taxon>Pterygota</taxon>
        <taxon>Neoptera</taxon>
        <taxon>Endopterygota</taxon>
        <taxon>Hymenoptera</taxon>
        <taxon>Apocrita</taxon>
        <taxon>Aculeata</taxon>
        <taxon>Vespoidea</taxon>
        <taxon>Vespidae</taxon>
        <taxon>Vespinae</taxon>
        <taxon>Vespula</taxon>
    </lineage>
</organism>
<dbReference type="Proteomes" id="UP000617340">
    <property type="component" value="Unassembled WGS sequence"/>
</dbReference>
<comment type="caution">
    <text evidence="2">The sequence shown here is derived from an EMBL/GenBank/DDBJ whole genome shotgun (WGS) entry which is preliminary data.</text>
</comment>
<dbReference type="EMBL" id="JACSDZ010000004">
    <property type="protein sequence ID" value="KAF7406583.1"/>
    <property type="molecule type" value="Genomic_DNA"/>
</dbReference>
<evidence type="ECO:0000313" key="2">
    <source>
        <dbReference type="EMBL" id="KAF7406583.1"/>
    </source>
</evidence>
<feature type="compositionally biased region" description="Low complexity" evidence="1">
    <location>
        <begin position="1"/>
        <end position="16"/>
    </location>
</feature>
<feature type="region of interest" description="Disordered" evidence="1">
    <location>
        <begin position="1"/>
        <end position="32"/>
    </location>
</feature>
<reference evidence="2" key="1">
    <citation type="journal article" date="2020" name="G3 (Bethesda)">
        <title>High-Quality Assemblies for Three Invasive Social Wasps from the &lt;i&gt;Vespula&lt;/i&gt; Genus.</title>
        <authorList>
            <person name="Harrop T.W.R."/>
            <person name="Guhlin J."/>
            <person name="McLaughlin G.M."/>
            <person name="Permina E."/>
            <person name="Stockwell P."/>
            <person name="Gilligan J."/>
            <person name="Le Lec M.F."/>
            <person name="Gruber M.A.M."/>
            <person name="Quinn O."/>
            <person name="Lovegrove M."/>
            <person name="Duncan E.J."/>
            <person name="Remnant E.J."/>
            <person name="Van Eeckhoven J."/>
            <person name="Graham B."/>
            <person name="Knapp R.A."/>
            <person name="Langford K.W."/>
            <person name="Kronenberg Z."/>
            <person name="Press M.O."/>
            <person name="Eacker S.M."/>
            <person name="Wilson-Rankin E.E."/>
            <person name="Purcell J."/>
            <person name="Lester P.J."/>
            <person name="Dearden P.K."/>
        </authorList>
    </citation>
    <scope>NUCLEOTIDE SEQUENCE</scope>
    <source>
        <strain evidence="2">Linc-1</strain>
    </source>
</reference>
<sequence length="161" mass="18392">MTTRNTTMTTMTTMTTNDDDDDDENDDNDDDNDIKLFINVRYDEQKSMDHNGNNGIRSTRSNRVDEHLPTALTCVLADVVNKVFLSGERFGAEAASVWRLTRVLANVVEKMLLSSERLRAEVAAVRRLTRMPHYVVREVLLPRKRLTCTSSDKQKNQKRGS</sequence>
<name>A0A834KH78_VESGE</name>
<evidence type="ECO:0000313" key="3">
    <source>
        <dbReference type="Proteomes" id="UP000617340"/>
    </source>
</evidence>